<dbReference type="STRING" id="455193.SAMN05421805_104174"/>
<dbReference type="EMBL" id="RBXX01000002">
    <property type="protein sequence ID" value="RKT82703.1"/>
    <property type="molecule type" value="Genomic_DNA"/>
</dbReference>
<keyword evidence="4" id="KW-1185">Reference proteome</keyword>
<evidence type="ECO:0000313" key="4">
    <source>
        <dbReference type="Proteomes" id="UP000270697"/>
    </source>
</evidence>
<gene>
    <name evidence="1" type="ORF">ATL45_0958</name>
    <name evidence="2" type="ORF">SAMN05421805_104174</name>
</gene>
<evidence type="ECO:0000313" key="1">
    <source>
        <dbReference type="EMBL" id="RKT82703.1"/>
    </source>
</evidence>
<dbReference type="Proteomes" id="UP000270697">
    <property type="component" value="Unassembled WGS sequence"/>
</dbReference>
<proteinExistence type="predicted"/>
<dbReference type="EMBL" id="FOUP01000004">
    <property type="protein sequence ID" value="SFN38203.1"/>
    <property type="molecule type" value="Genomic_DNA"/>
</dbReference>
<accession>A0A1I4YK96</accession>
<evidence type="ECO:0000313" key="2">
    <source>
        <dbReference type="EMBL" id="SFN38203.1"/>
    </source>
</evidence>
<reference evidence="2 3" key="1">
    <citation type="submission" date="2016-10" db="EMBL/GenBank/DDBJ databases">
        <authorList>
            <person name="de Groot N.N."/>
        </authorList>
    </citation>
    <scope>NUCLEOTIDE SEQUENCE [LARGE SCALE GENOMIC DNA]</scope>
    <source>
        <strain evidence="2 3">CPCC 201259</strain>
    </source>
</reference>
<dbReference type="Proteomes" id="UP000199398">
    <property type="component" value="Unassembled WGS sequence"/>
</dbReference>
<sequence length="73" mass="7982">MTPQERQTLAQLAKTIKQGMLALGYAVDDIEAGLWTPAELENLAGTMDLLARQLRSAAGERSRVVVESVRADR</sequence>
<evidence type="ECO:0000313" key="3">
    <source>
        <dbReference type="Proteomes" id="UP000199398"/>
    </source>
</evidence>
<dbReference type="AlphaFoldDB" id="A0A1I4YK96"/>
<organism evidence="2 3">
    <name type="scientific">Saccharopolyspora antimicrobica</name>
    <dbReference type="NCBI Taxonomy" id="455193"/>
    <lineage>
        <taxon>Bacteria</taxon>
        <taxon>Bacillati</taxon>
        <taxon>Actinomycetota</taxon>
        <taxon>Actinomycetes</taxon>
        <taxon>Pseudonocardiales</taxon>
        <taxon>Pseudonocardiaceae</taxon>
        <taxon>Saccharopolyspora</taxon>
    </lineage>
</organism>
<reference evidence="1 4" key="2">
    <citation type="submission" date="2018-10" db="EMBL/GenBank/DDBJ databases">
        <title>Sequencing the genomes of 1000 actinobacteria strains.</title>
        <authorList>
            <person name="Klenk H.-P."/>
        </authorList>
    </citation>
    <scope>NUCLEOTIDE SEQUENCE [LARGE SCALE GENOMIC DNA]</scope>
    <source>
        <strain evidence="1 4">DSM 45119</strain>
    </source>
</reference>
<name>A0A1I4YK96_9PSEU</name>
<protein>
    <submittedName>
        <fullName evidence="2">Uncharacterized protein</fullName>
    </submittedName>
</protein>